<evidence type="ECO:0000313" key="2">
    <source>
        <dbReference type="EMBL" id="MBB5431259.1"/>
    </source>
</evidence>
<name>A0A7W8VCU8_9ACTN</name>
<proteinExistence type="predicted"/>
<keyword evidence="3" id="KW-1185">Reference proteome</keyword>
<accession>A0A7W8VCU8</accession>
<comment type="caution">
    <text evidence="2">The sequence shown here is derived from an EMBL/GenBank/DDBJ whole genome shotgun (WGS) entry which is preliminary data.</text>
</comment>
<feature type="compositionally biased region" description="Basic and acidic residues" evidence="1">
    <location>
        <begin position="1"/>
        <end position="12"/>
    </location>
</feature>
<reference evidence="2 3" key="1">
    <citation type="submission" date="2020-08" db="EMBL/GenBank/DDBJ databases">
        <title>Sequencing the genomes of 1000 actinobacteria strains.</title>
        <authorList>
            <person name="Klenk H.-P."/>
        </authorList>
    </citation>
    <scope>NUCLEOTIDE SEQUENCE [LARGE SCALE GENOMIC DNA]</scope>
    <source>
        <strain evidence="2 3">DSM 44551</strain>
    </source>
</reference>
<dbReference type="EMBL" id="JACHDB010000001">
    <property type="protein sequence ID" value="MBB5431259.1"/>
    <property type="molecule type" value="Genomic_DNA"/>
</dbReference>
<gene>
    <name evidence="2" type="ORF">HDA36_001343</name>
</gene>
<dbReference type="Proteomes" id="UP000572635">
    <property type="component" value="Unassembled WGS sequence"/>
</dbReference>
<evidence type="ECO:0000313" key="3">
    <source>
        <dbReference type="Proteomes" id="UP000572635"/>
    </source>
</evidence>
<protein>
    <submittedName>
        <fullName evidence="2">Putative membrane protein</fullName>
    </submittedName>
</protein>
<feature type="region of interest" description="Disordered" evidence="1">
    <location>
        <begin position="1"/>
        <end position="122"/>
    </location>
</feature>
<feature type="compositionally biased region" description="Basic and acidic residues" evidence="1">
    <location>
        <begin position="46"/>
        <end position="60"/>
    </location>
</feature>
<feature type="compositionally biased region" description="Low complexity" evidence="1">
    <location>
        <begin position="67"/>
        <end position="92"/>
    </location>
</feature>
<sequence length="122" mass="12329">MPGADRRTDFGHGRAVPSGRLLRFRAACRVAAGRRTRPAVEPEASSQREGRPLPAERRMPAEQSAGAPEPLADAARPAADGAAGSAPTGTDPVGDTLAPGVRTGRSPGTGGRAGSPGSVPDR</sequence>
<evidence type="ECO:0000256" key="1">
    <source>
        <dbReference type="SAM" id="MobiDB-lite"/>
    </source>
</evidence>
<organism evidence="2 3">
    <name type="scientific">Nocardiopsis composta</name>
    <dbReference type="NCBI Taxonomy" id="157465"/>
    <lineage>
        <taxon>Bacteria</taxon>
        <taxon>Bacillati</taxon>
        <taxon>Actinomycetota</taxon>
        <taxon>Actinomycetes</taxon>
        <taxon>Streptosporangiales</taxon>
        <taxon>Nocardiopsidaceae</taxon>
        <taxon>Nocardiopsis</taxon>
    </lineage>
</organism>
<dbReference type="AlphaFoldDB" id="A0A7W8VCU8"/>